<dbReference type="Proteomes" id="UP001157117">
    <property type="component" value="Unassembled WGS sequence"/>
</dbReference>
<dbReference type="PANTHER" id="PTHR28152:SF1">
    <property type="entry name" value="HYDROXYACYL-THIOESTER DEHYDRATASE TYPE 2, MITOCHONDRIAL"/>
    <property type="match status" value="1"/>
</dbReference>
<organism evidence="2 3">
    <name type="scientific">Sphingomonas psychrolutea</name>
    <dbReference type="NCBI Taxonomy" id="1259676"/>
    <lineage>
        <taxon>Bacteria</taxon>
        <taxon>Pseudomonadati</taxon>
        <taxon>Pseudomonadota</taxon>
        <taxon>Alphaproteobacteria</taxon>
        <taxon>Sphingomonadales</taxon>
        <taxon>Sphingomonadaceae</taxon>
        <taxon>Sphingomonas</taxon>
    </lineage>
</organism>
<dbReference type="SUPFAM" id="SSF54637">
    <property type="entry name" value="Thioesterase/thiol ester dehydrase-isomerase"/>
    <property type="match status" value="2"/>
</dbReference>
<comment type="caution">
    <text evidence="2">The sequence shown here is derived from an EMBL/GenBank/DDBJ whole genome shotgun (WGS) entry which is preliminary data.</text>
</comment>
<feature type="domain" description="FAS1-like dehydratase" evidence="1">
    <location>
        <begin position="18"/>
        <end position="137"/>
    </location>
</feature>
<dbReference type="EMBL" id="BSPT01000035">
    <property type="protein sequence ID" value="GLT06149.1"/>
    <property type="molecule type" value="Genomic_DNA"/>
</dbReference>
<sequence length="284" mass="31037">MRMVEVDIEHLREWIGRTEQKSDVVTPGLVERLRAMLGDTACATPDALPLAIHWCLAPPAVPPAEIGSDGHPARGGFLPPVPLPRRMWAGGALEFHQPIIAGDTVTRMSRIADVAEKIGRTGHLVFVTVEHQILTNNSLAISERQDIVYRGAQATAGGKPATPVQTRQADHCETVQATTTLLFRYSALTFNGHRIHYDRDYARDIEGYPGLVVHGPLQATMLVNFASRLKGGRSPKKFSYRGLSPLFDGPEFTLNAIIKDEAVELWCADHNGTTTMNATAIFAA</sequence>
<protein>
    <recommendedName>
        <fullName evidence="1">FAS1-like dehydratase domain-containing protein</fullName>
    </recommendedName>
</protein>
<reference evidence="3" key="1">
    <citation type="journal article" date="2019" name="Int. J. Syst. Evol. Microbiol.">
        <title>The Global Catalogue of Microorganisms (GCM) 10K type strain sequencing project: providing services to taxonomists for standard genome sequencing and annotation.</title>
        <authorList>
            <consortium name="The Broad Institute Genomics Platform"/>
            <consortium name="The Broad Institute Genome Sequencing Center for Infectious Disease"/>
            <person name="Wu L."/>
            <person name="Ma J."/>
        </authorList>
    </citation>
    <scope>NUCLEOTIDE SEQUENCE [LARGE SCALE GENOMIC DNA]</scope>
    <source>
        <strain evidence="3">NBRC 109639</strain>
    </source>
</reference>
<dbReference type="PANTHER" id="PTHR28152">
    <property type="entry name" value="HYDROXYACYL-THIOESTER DEHYDRATASE TYPE 2, MITOCHONDRIAL"/>
    <property type="match status" value="1"/>
</dbReference>
<dbReference type="InterPro" id="IPR039569">
    <property type="entry name" value="FAS1-like_DH_region"/>
</dbReference>
<accession>A0ABQ6EEQ5</accession>
<keyword evidence="3" id="KW-1185">Reference proteome</keyword>
<evidence type="ECO:0000313" key="3">
    <source>
        <dbReference type="Proteomes" id="UP001157117"/>
    </source>
</evidence>
<evidence type="ECO:0000313" key="2">
    <source>
        <dbReference type="EMBL" id="GLT06149.1"/>
    </source>
</evidence>
<name>A0ABQ6EEQ5_9SPHN</name>
<dbReference type="InterPro" id="IPR029069">
    <property type="entry name" value="HotDog_dom_sf"/>
</dbReference>
<dbReference type="InterPro" id="IPR052741">
    <property type="entry name" value="Mitochondrial_HTD2"/>
</dbReference>
<dbReference type="Gene3D" id="3.10.129.10">
    <property type="entry name" value="Hotdog Thioesterase"/>
    <property type="match status" value="2"/>
</dbReference>
<dbReference type="Pfam" id="PF13452">
    <property type="entry name" value="FAS1_DH_region"/>
    <property type="match status" value="1"/>
</dbReference>
<evidence type="ECO:0000259" key="1">
    <source>
        <dbReference type="Pfam" id="PF13452"/>
    </source>
</evidence>
<gene>
    <name evidence="2" type="ORF">GCM10007926_30820</name>
</gene>
<proteinExistence type="predicted"/>